<dbReference type="AlphaFoldDB" id="A0ABD0M6W5"/>
<evidence type="ECO:0000313" key="1">
    <source>
        <dbReference type="EMBL" id="KAK7507401.1"/>
    </source>
</evidence>
<reference evidence="1 2" key="1">
    <citation type="journal article" date="2023" name="Sci. Data">
        <title>Genome assembly of the Korean intertidal mud-creeper Batillaria attramentaria.</title>
        <authorList>
            <person name="Patra A.K."/>
            <person name="Ho P.T."/>
            <person name="Jun S."/>
            <person name="Lee S.J."/>
            <person name="Kim Y."/>
            <person name="Won Y.J."/>
        </authorList>
    </citation>
    <scope>NUCLEOTIDE SEQUENCE [LARGE SCALE GENOMIC DNA]</scope>
    <source>
        <strain evidence="1">Wonlab-2016</strain>
    </source>
</reference>
<evidence type="ECO:0000313" key="2">
    <source>
        <dbReference type="Proteomes" id="UP001519460"/>
    </source>
</evidence>
<sequence length="107" mass="11977">MPWQKPGSQRTDGAGENWQMLIFRKQPGFFPLRPIFVKHQGGEQEWSELVLTENKDIIDLAGAAARPRTLAIGLINPFLLVPQDAKPTRGLVFVDKVLTQLSPELLS</sequence>
<dbReference type="Proteomes" id="UP001519460">
    <property type="component" value="Unassembled WGS sequence"/>
</dbReference>
<dbReference type="EMBL" id="JACVVK020000004">
    <property type="protein sequence ID" value="KAK7507401.1"/>
    <property type="molecule type" value="Genomic_DNA"/>
</dbReference>
<organism evidence="1 2">
    <name type="scientific">Batillaria attramentaria</name>
    <dbReference type="NCBI Taxonomy" id="370345"/>
    <lineage>
        <taxon>Eukaryota</taxon>
        <taxon>Metazoa</taxon>
        <taxon>Spiralia</taxon>
        <taxon>Lophotrochozoa</taxon>
        <taxon>Mollusca</taxon>
        <taxon>Gastropoda</taxon>
        <taxon>Caenogastropoda</taxon>
        <taxon>Sorbeoconcha</taxon>
        <taxon>Cerithioidea</taxon>
        <taxon>Batillariidae</taxon>
        <taxon>Batillaria</taxon>
    </lineage>
</organism>
<comment type="caution">
    <text evidence="1">The sequence shown here is derived from an EMBL/GenBank/DDBJ whole genome shotgun (WGS) entry which is preliminary data.</text>
</comment>
<gene>
    <name evidence="1" type="ORF">BaRGS_00001336</name>
</gene>
<name>A0ABD0M6W5_9CAEN</name>
<proteinExistence type="predicted"/>
<keyword evidence="2" id="KW-1185">Reference proteome</keyword>
<protein>
    <submittedName>
        <fullName evidence="1">Uncharacterized protein</fullName>
    </submittedName>
</protein>
<accession>A0ABD0M6W5</accession>